<proteinExistence type="predicted"/>
<reference evidence="1" key="1">
    <citation type="submission" date="2015-01" db="EMBL/GenBank/DDBJ databases">
        <title>Transcriptome Assembly of Fopius arisanus.</title>
        <authorList>
            <person name="Geib S."/>
        </authorList>
    </citation>
    <scope>NUCLEOTIDE SEQUENCE</scope>
</reference>
<dbReference type="AlphaFoldDB" id="A0A0C9Q0Q2"/>
<sequence length="107" mass="12164">MARNLTELCNMRDWNCQKVRPFDKLSIIIVIFKVNNKCVRERRSYGVGNESAVKTCHGLRMRTRNSSLKRVRGCKGRMPISPDVGFSIGYHDTLGDFSTSLPIETQG</sequence>
<evidence type="ECO:0000313" key="1">
    <source>
        <dbReference type="EMBL" id="JAG77235.1"/>
    </source>
</evidence>
<accession>A0A0C9Q0Q2</accession>
<organism evidence="1">
    <name type="scientific">Fopius arisanus</name>
    <dbReference type="NCBI Taxonomy" id="64838"/>
    <lineage>
        <taxon>Eukaryota</taxon>
        <taxon>Metazoa</taxon>
        <taxon>Ecdysozoa</taxon>
        <taxon>Arthropoda</taxon>
        <taxon>Hexapoda</taxon>
        <taxon>Insecta</taxon>
        <taxon>Pterygota</taxon>
        <taxon>Neoptera</taxon>
        <taxon>Endopterygota</taxon>
        <taxon>Hymenoptera</taxon>
        <taxon>Apocrita</taxon>
        <taxon>Ichneumonoidea</taxon>
        <taxon>Braconidae</taxon>
        <taxon>Opiinae</taxon>
        <taxon>Fopius</taxon>
    </lineage>
</organism>
<name>A0A0C9Q0Q2_9HYME</name>
<dbReference type="EMBL" id="GBYB01007468">
    <property type="protein sequence ID" value="JAG77235.1"/>
    <property type="molecule type" value="Transcribed_RNA"/>
</dbReference>
<gene>
    <name evidence="1" type="primary">LEF-2</name>
    <name evidence="1" type="ORF">g.1949</name>
</gene>
<protein>
    <submittedName>
        <fullName evidence="1">LEF-2 protein</fullName>
    </submittedName>
</protein>